<evidence type="ECO:0000313" key="12">
    <source>
        <dbReference type="Proteomes" id="UP000092578"/>
    </source>
</evidence>
<evidence type="ECO:0000256" key="5">
    <source>
        <dbReference type="ARBA" id="ARBA00023244"/>
    </source>
</evidence>
<sequence length="261" mass="29751">MTSDQPLLGKHVLVTRPRGQADSFIDKIKAAGGIVHFVPLIAFRSFLDKREKERLQQLSTYDWIILTSKNGVDFFFRRLEEKGIEWKSLQARFAAIGTKTAAVLKSYGFQAEYIPEKFSADQFAEEINSDRFEANKVLIPKGNLARTTIADALREKGVAADEWVVYETYFPEEEKQHLIDLLKTEKTDVLTFTSPSAIRHFMESIQEAGIHELKQSVIACIGPVTKKEADHFGLHTLVCPDTYTSESLAEEIVRYFRKEED</sequence>
<dbReference type="Pfam" id="PF02602">
    <property type="entry name" value="HEM4"/>
    <property type="match status" value="1"/>
</dbReference>
<comment type="function">
    <text evidence="6 9">Catalyzes cyclization of the linear tetrapyrrole, hydroxymethylbilane, to the macrocyclic uroporphyrinogen III.</text>
</comment>
<evidence type="ECO:0000256" key="6">
    <source>
        <dbReference type="ARBA" id="ARBA00037589"/>
    </source>
</evidence>
<dbReference type="GO" id="GO:0006782">
    <property type="term" value="P:protoporphyrinogen IX biosynthetic process"/>
    <property type="evidence" value="ECO:0007669"/>
    <property type="project" value="UniProtKB-UniRule"/>
</dbReference>
<dbReference type="GO" id="GO:0006780">
    <property type="term" value="P:uroporphyrinogen III biosynthetic process"/>
    <property type="evidence" value="ECO:0007669"/>
    <property type="project" value="UniProtKB-UniRule"/>
</dbReference>
<evidence type="ECO:0000313" key="11">
    <source>
        <dbReference type="EMBL" id="OCA92380.1"/>
    </source>
</evidence>
<evidence type="ECO:0000259" key="10">
    <source>
        <dbReference type="Pfam" id="PF02602"/>
    </source>
</evidence>
<keyword evidence="4 9" id="KW-0456">Lyase</keyword>
<dbReference type="PANTHER" id="PTHR38042">
    <property type="entry name" value="UROPORPHYRINOGEN-III SYNTHASE, CHLOROPLASTIC"/>
    <property type="match status" value="1"/>
</dbReference>
<dbReference type="PANTHER" id="PTHR38042:SF1">
    <property type="entry name" value="UROPORPHYRINOGEN-III SYNTHASE, CHLOROPLASTIC"/>
    <property type="match status" value="1"/>
</dbReference>
<dbReference type="UniPathway" id="UPA00251">
    <property type="reaction ID" value="UER00320"/>
</dbReference>
<gene>
    <name evidence="11" type="ORF">A8F95_01295</name>
</gene>
<comment type="catalytic activity">
    <reaction evidence="8 9">
        <text>hydroxymethylbilane = uroporphyrinogen III + H2O</text>
        <dbReference type="Rhea" id="RHEA:18965"/>
        <dbReference type="ChEBI" id="CHEBI:15377"/>
        <dbReference type="ChEBI" id="CHEBI:57308"/>
        <dbReference type="ChEBI" id="CHEBI:57845"/>
        <dbReference type="EC" id="4.2.1.75"/>
    </reaction>
</comment>
<reference evidence="12" key="1">
    <citation type="submission" date="2016-05" db="EMBL/GenBank/DDBJ databases">
        <authorList>
            <person name="Liu B."/>
            <person name="Wang J."/>
            <person name="Zhu Y."/>
            <person name="Liu G."/>
            <person name="Chen Q."/>
            <person name="Chen Z."/>
            <person name="Lan J."/>
            <person name="Che J."/>
            <person name="Ge C."/>
            <person name="Shi H."/>
            <person name="Pan Z."/>
            <person name="Liu X."/>
        </authorList>
    </citation>
    <scope>NUCLEOTIDE SEQUENCE [LARGE SCALE GENOMIC DNA]</scope>
    <source>
        <strain evidence="12">FJAT-27215</strain>
    </source>
</reference>
<keyword evidence="12" id="KW-1185">Reference proteome</keyword>
<accession>A0A1B9B8G9</accession>
<dbReference type="EC" id="4.2.1.75" evidence="3 9"/>
<proteinExistence type="inferred from homology"/>
<feature type="domain" description="Tetrapyrrole biosynthesis uroporphyrinogen III synthase" evidence="10">
    <location>
        <begin position="23"/>
        <end position="249"/>
    </location>
</feature>
<evidence type="ECO:0000256" key="2">
    <source>
        <dbReference type="ARBA" id="ARBA00008133"/>
    </source>
</evidence>
<comment type="caution">
    <text evidence="11">The sequence shown here is derived from an EMBL/GenBank/DDBJ whole genome shotgun (WGS) entry which is preliminary data.</text>
</comment>
<keyword evidence="5 9" id="KW-0627">Porphyrin biosynthesis</keyword>
<evidence type="ECO:0000256" key="4">
    <source>
        <dbReference type="ARBA" id="ARBA00023239"/>
    </source>
</evidence>
<evidence type="ECO:0000256" key="8">
    <source>
        <dbReference type="ARBA" id="ARBA00048617"/>
    </source>
</evidence>
<dbReference type="GO" id="GO:0004852">
    <property type="term" value="F:uroporphyrinogen-III synthase activity"/>
    <property type="evidence" value="ECO:0007669"/>
    <property type="project" value="UniProtKB-UniRule"/>
</dbReference>
<evidence type="ECO:0000256" key="9">
    <source>
        <dbReference type="RuleBase" id="RU366031"/>
    </source>
</evidence>
<dbReference type="InterPro" id="IPR003754">
    <property type="entry name" value="4pyrrol_synth_uPrphyn_synth"/>
</dbReference>
<name>A0A1B9B8G9_9BACI</name>
<dbReference type="InterPro" id="IPR039793">
    <property type="entry name" value="UROS/Hem4"/>
</dbReference>
<evidence type="ECO:0000256" key="3">
    <source>
        <dbReference type="ARBA" id="ARBA00013109"/>
    </source>
</evidence>
<dbReference type="CDD" id="cd06578">
    <property type="entry name" value="HemD"/>
    <property type="match status" value="1"/>
</dbReference>
<evidence type="ECO:0000256" key="1">
    <source>
        <dbReference type="ARBA" id="ARBA00004772"/>
    </source>
</evidence>
<comment type="similarity">
    <text evidence="2 9">Belongs to the uroporphyrinogen-III synthase family.</text>
</comment>
<dbReference type="AlphaFoldDB" id="A0A1B9B8G9"/>
<dbReference type="RefSeq" id="WP_065408892.1">
    <property type="nucleotide sequence ID" value="NZ_MAYT01000001.1"/>
</dbReference>
<dbReference type="Gene3D" id="3.40.50.10090">
    <property type="match status" value="2"/>
</dbReference>
<comment type="pathway">
    <text evidence="1 9">Porphyrin-containing compound metabolism; protoporphyrin-IX biosynthesis; coproporphyrinogen-III from 5-aminolevulinate: step 3/4.</text>
</comment>
<dbReference type="EMBL" id="MAYT01000001">
    <property type="protein sequence ID" value="OCA92380.1"/>
    <property type="molecule type" value="Genomic_DNA"/>
</dbReference>
<evidence type="ECO:0000256" key="7">
    <source>
        <dbReference type="ARBA" id="ARBA00040167"/>
    </source>
</evidence>
<protein>
    <recommendedName>
        <fullName evidence="7 9">Uroporphyrinogen-III synthase</fullName>
        <ecNumber evidence="3 9">4.2.1.75</ecNumber>
    </recommendedName>
</protein>
<dbReference type="Proteomes" id="UP000092578">
    <property type="component" value="Unassembled WGS sequence"/>
</dbReference>
<organism evidence="11 12">
    <name type="scientific">Pseudobacillus wudalianchiensis</name>
    <dbReference type="NCBI Taxonomy" id="1743143"/>
    <lineage>
        <taxon>Bacteria</taxon>
        <taxon>Bacillati</taxon>
        <taxon>Bacillota</taxon>
        <taxon>Bacilli</taxon>
        <taxon>Bacillales</taxon>
        <taxon>Bacillaceae</taxon>
        <taxon>Pseudobacillus</taxon>
    </lineage>
</organism>
<dbReference type="SUPFAM" id="SSF69618">
    <property type="entry name" value="HemD-like"/>
    <property type="match status" value="1"/>
</dbReference>
<dbReference type="InterPro" id="IPR036108">
    <property type="entry name" value="4pyrrol_syn_uPrphyn_synt_sf"/>
</dbReference>